<protein>
    <submittedName>
        <fullName evidence="2">Uncharacterized protein</fullName>
    </submittedName>
</protein>
<comment type="caution">
    <text evidence="2">The sequence shown here is derived from an EMBL/GenBank/DDBJ whole genome shotgun (WGS) entry which is preliminary data.</text>
</comment>
<proteinExistence type="predicted"/>
<evidence type="ECO:0000313" key="2">
    <source>
        <dbReference type="EMBL" id="ERJ87061.1"/>
    </source>
</evidence>
<keyword evidence="1" id="KW-1133">Transmembrane helix</keyword>
<keyword evidence="3" id="KW-1185">Reference proteome</keyword>
<dbReference type="PATRIC" id="fig|411473.3.peg.2870"/>
<dbReference type="EMBL" id="AWVF01000455">
    <property type="protein sequence ID" value="ERJ87061.1"/>
    <property type="molecule type" value="Genomic_DNA"/>
</dbReference>
<keyword evidence="1" id="KW-0472">Membrane</keyword>
<sequence length="45" mass="5337">MMDQYITLGDLLRIGSFLLDLISVILYIYYNHKNSNQNHHGKKKK</sequence>
<keyword evidence="1" id="KW-0812">Transmembrane</keyword>
<dbReference type="HOGENOM" id="CLU_3204867_0_0_9"/>
<evidence type="ECO:0000256" key="1">
    <source>
        <dbReference type="SAM" id="Phobius"/>
    </source>
</evidence>
<organism evidence="2 3">
    <name type="scientific">Ruminococcus callidus ATCC 27760</name>
    <dbReference type="NCBI Taxonomy" id="411473"/>
    <lineage>
        <taxon>Bacteria</taxon>
        <taxon>Bacillati</taxon>
        <taxon>Bacillota</taxon>
        <taxon>Clostridia</taxon>
        <taxon>Eubacteriales</taxon>
        <taxon>Oscillospiraceae</taxon>
        <taxon>Ruminococcus</taxon>
    </lineage>
</organism>
<feature type="transmembrane region" description="Helical" evidence="1">
    <location>
        <begin position="12"/>
        <end position="30"/>
    </location>
</feature>
<gene>
    <name evidence="2" type="ORF">RUMCAL_03418</name>
</gene>
<dbReference type="GeneID" id="93692505"/>
<dbReference type="RefSeq" id="WP_021681728.1">
    <property type="nucleotide sequence ID" value="NZ_KI260364.1"/>
</dbReference>
<dbReference type="AlphaFoldDB" id="U2JLF0"/>
<reference evidence="2 3" key="1">
    <citation type="submission" date="2013-07" db="EMBL/GenBank/DDBJ databases">
        <authorList>
            <person name="Weinstock G."/>
            <person name="Sodergren E."/>
            <person name="Wylie T."/>
            <person name="Fulton L."/>
            <person name="Fulton R."/>
            <person name="Fronick C."/>
            <person name="O'Laughlin M."/>
            <person name="Godfrey J."/>
            <person name="Miner T."/>
            <person name="Herter B."/>
            <person name="Appelbaum E."/>
            <person name="Cordes M."/>
            <person name="Lek S."/>
            <person name="Wollam A."/>
            <person name="Pepin K.H."/>
            <person name="Palsikar V.B."/>
            <person name="Mitreva M."/>
            <person name="Wilson R.K."/>
        </authorList>
    </citation>
    <scope>NUCLEOTIDE SEQUENCE [LARGE SCALE GENOMIC DNA]</scope>
    <source>
        <strain evidence="2 3">ATCC 27760</strain>
    </source>
</reference>
<accession>U2JLF0</accession>
<evidence type="ECO:0000313" key="3">
    <source>
        <dbReference type="Proteomes" id="UP000016662"/>
    </source>
</evidence>
<dbReference type="Proteomes" id="UP000016662">
    <property type="component" value="Unassembled WGS sequence"/>
</dbReference>
<name>U2JLF0_9FIRM</name>